<dbReference type="NCBIfam" id="TIGR00739">
    <property type="entry name" value="yajC"/>
    <property type="match status" value="1"/>
</dbReference>
<dbReference type="GO" id="GO:0005886">
    <property type="term" value="C:plasma membrane"/>
    <property type="evidence" value="ECO:0007669"/>
    <property type="project" value="UniProtKB-SubCell"/>
</dbReference>
<evidence type="ECO:0000313" key="11">
    <source>
        <dbReference type="EMBL" id="AWH95586.1"/>
    </source>
</evidence>
<evidence type="ECO:0000256" key="1">
    <source>
        <dbReference type="ARBA" id="ARBA00004162"/>
    </source>
</evidence>
<protein>
    <submittedName>
        <fullName evidence="11">Preprotein translocase subunit YajC</fullName>
    </submittedName>
</protein>
<keyword evidence="3" id="KW-0813">Transport</keyword>
<keyword evidence="6" id="KW-0653">Protein transport</keyword>
<keyword evidence="4" id="KW-1003">Cell membrane</keyword>
<dbReference type="EMBL" id="CP015453">
    <property type="protein sequence ID" value="AWH95586.1"/>
    <property type="molecule type" value="Genomic_DNA"/>
</dbReference>
<dbReference type="Pfam" id="PF02699">
    <property type="entry name" value="YajC"/>
    <property type="match status" value="1"/>
</dbReference>
<evidence type="ECO:0000256" key="7">
    <source>
        <dbReference type="ARBA" id="ARBA00022989"/>
    </source>
</evidence>
<dbReference type="InterPro" id="IPR003849">
    <property type="entry name" value="Preprotein_translocase_YajC"/>
</dbReference>
<proteinExistence type="inferred from homology"/>
<dbReference type="PANTHER" id="PTHR33909:SF1">
    <property type="entry name" value="SEC TRANSLOCON ACCESSORY COMPLEX SUBUNIT YAJC"/>
    <property type="match status" value="1"/>
</dbReference>
<dbReference type="PRINTS" id="PR01853">
    <property type="entry name" value="YAJCTRNLCASE"/>
</dbReference>
<sequence length="101" mass="10781">MGLELLLPVMIIALVALMFFQTSKQRKAMKELQQMQASLTVGDQVLTTSGLHATVVSVAEESLVLEIAPGVRTQWDRRVIREKLDLGTSPGSADGADGAGS</sequence>
<feature type="transmembrane region" description="Helical" evidence="10">
    <location>
        <begin position="6"/>
        <end position="23"/>
    </location>
</feature>
<dbReference type="GO" id="GO:0015031">
    <property type="term" value="P:protein transport"/>
    <property type="evidence" value="ECO:0007669"/>
    <property type="project" value="UniProtKB-KW"/>
</dbReference>
<keyword evidence="5 10" id="KW-0812">Transmembrane</keyword>
<reference evidence="11 12" key="1">
    <citation type="submission" date="2016-04" db="EMBL/GenBank/DDBJ databases">
        <title>Complete genome sequence of the haloalkaliphilic hydrocarbon-degrading bacterium Dietzia psychralcaliphila ILA-1T, isolated from a drain of a fish product-processing plant.</title>
        <authorList>
            <person name="Zhao J."/>
            <person name="Hu B."/>
            <person name="Geng S."/>
            <person name="Nie Y."/>
            <person name="Tang Y."/>
        </authorList>
    </citation>
    <scope>NUCLEOTIDE SEQUENCE [LARGE SCALE GENOMIC DNA]</scope>
    <source>
        <strain evidence="11 12">ILA-1</strain>
    </source>
</reference>
<evidence type="ECO:0000256" key="5">
    <source>
        <dbReference type="ARBA" id="ARBA00022692"/>
    </source>
</evidence>
<evidence type="ECO:0000313" key="12">
    <source>
        <dbReference type="Proteomes" id="UP000244903"/>
    </source>
</evidence>
<dbReference type="PANTHER" id="PTHR33909">
    <property type="entry name" value="SEC TRANSLOCON ACCESSORY COMPLEX SUBUNIT YAJC"/>
    <property type="match status" value="1"/>
</dbReference>
<organism evidence="11 12">
    <name type="scientific">Dietzia psychralcaliphila</name>
    <dbReference type="NCBI Taxonomy" id="139021"/>
    <lineage>
        <taxon>Bacteria</taxon>
        <taxon>Bacillati</taxon>
        <taxon>Actinomycetota</taxon>
        <taxon>Actinomycetes</taxon>
        <taxon>Mycobacteriales</taxon>
        <taxon>Dietziaceae</taxon>
        <taxon>Dietzia</taxon>
    </lineage>
</organism>
<evidence type="ECO:0000256" key="6">
    <source>
        <dbReference type="ARBA" id="ARBA00022927"/>
    </source>
</evidence>
<dbReference type="KEGG" id="dpc:A6048_08805"/>
<comment type="similarity">
    <text evidence="2">Belongs to the YajC family.</text>
</comment>
<evidence type="ECO:0000256" key="9">
    <source>
        <dbReference type="ARBA" id="ARBA00023136"/>
    </source>
</evidence>
<keyword evidence="8" id="KW-0811">Translocation</keyword>
<keyword evidence="9 10" id="KW-0472">Membrane</keyword>
<dbReference type="AlphaFoldDB" id="A0AAD0JTN1"/>
<dbReference type="RefSeq" id="WP_107747518.1">
    <property type="nucleotide sequence ID" value="NZ_CP015453.1"/>
</dbReference>
<evidence type="ECO:0000256" key="3">
    <source>
        <dbReference type="ARBA" id="ARBA00022448"/>
    </source>
</evidence>
<keyword evidence="7 10" id="KW-1133">Transmembrane helix</keyword>
<evidence type="ECO:0000256" key="2">
    <source>
        <dbReference type="ARBA" id="ARBA00006742"/>
    </source>
</evidence>
<evidence type="ECO:0000256" key="8">
    <source>
        <dbReference type="ARBA" id="ARBA00023010"/>
    </source>
</evidence>
<evidence type="ECO:0000256" key="10">
    <source>
        <dbReference type="SAM" id="Phobius"/>
    </source>
</evidence>
<gene>
    <name evidence="11" type="ORF">A6048_08805</name>
</gene>
<keyword evidence="12" id="KW-1185">Reference proteome</keyword>
<dbReference type="SMART" id="SM01323">
    <property type="entry name" value="YajC"/>
    <property type="match status" value="1"/>
</dbReference>
<evidence type="ECO:0000256" key="4">
    <source>
        <dbReference type="ARBA" id="ARBA00022475"/>
    </source>
</evidence>
<name>A0AAD0JTN1_9ACTN</name>
<comment type="subcellular location">
    <subcellularLocation>
        <location evidence="1">Cell membrane</location>
        <topology evidence="1">Single-pass membrane protein</topology>
    </subcellularLocation>
</comment>
<accession>A0AAD0JTN1</accession>
<dbReference type="Proteomes" id="UP000244903">
    <property type="component" value="Chromosome"/>
</dbReference>